<proteinExistence type="predicted"/>
<evidence type="ECO:0000256" key="2">
    <source>
        <dbReference type="SAM" id="Phobius"/>
    </source>
</evidence>
<dbReference type="EMBL" id="BNJG01000001">
    <property type="protein sequence ID" value="GHO53213.1"/>
    <property type="molecule type" value="Genomic_DNA"/>
</dbReference>
<feature type="transmembrane region" description="Helical" evidence="2">
    <location>
        <begin position="71"/>
        <end position="91"/>
    </location>
</feature>
<protein>
    <recommendedName>
        <fullName evidence="3">Acyltransferase 3 domain-containing protein</fullName>
    </recommendedName>
</protein>
<feature type="transmembrane region" description="Helical" evidence="2">
    <location>
        <begin position="103"/>
        <end position="125"/>
    </location>
</feature>
<dbReference type="InterPro" id="IPR002656">
    <property type="entry name" value="Acyl_transf_3_dom"/>
</dbReference>
<evidence type="ECO:0000313" key="5">
    <source>
        <dbReference type="Proteomes" id="UP000654345"/>
    </source>
</evidence>
<keyword evidence="2" id="KW-1133">Transmembrane helix</keyword>
<gene>
    <name evidence="4" type="ORF">KSB_16880</name>
</gene>
<feature type="transmembrane region" description="Helical" evidence="2">
    <location>
        <begin position="25"/>
        <end position="45"/>
    </location>
</feature>
<keyword evidence="2" id="KW-0812">Transmembrane</keyword>
<keyword evidence="2" id="KW-0472">Membrane</keyword>
<dbReference type="Proteomes" id="UP000654345">
    <property type="component" value="Unassembled WGS sequence"/>
</dbReference>
<evidence type="ECO:0000313" key="4">
    <source>
        <dbReference type="EMBL" id="GHO53213.1"/>
    </source>
</evidence>
<name>A0ABQ3UKL0_9CHLR</name>
<sequence>MLYIYTQNASQGDVWRVQFQRWSPWILLTGLGFLGILSFLHLYYINLRLDPSGSQMFNYGEPQAFELAWQMWQPISYSIAYGFCLYAMLYGTDRLKRPLELPVLRWIGLISFSLYMWHLPLLLLYMDAILPQLRGWGKSIAYMGTVAWILFVIIPISLTLYRWIEMPGMRVGELLIQWIGNVKKKRLAVSSGHVPAQGETSAQKRISSPVEVEIP</sequence>
<feature type="region of interest" description="Disordered" evidence="1">
    <location>
        <begin position="193"/>
        <end position="215"/>
    </location>
</feature>
<feature type="transmembrane region" description="Helical" evidence="2">
    <location>
        <begin position="140"/>
        <end position="161"/>
    </location>
</feature>
<accession>A0ABQ3UKL0</accession>
<reference evidence="4 5" key="1">
    <citation type="journal article" date="2021" name="Int. J. Syst. Evol. Microbiol.">
        <title>Reticulibacter mediterranei gen. nov., sp. nov., within the new family Reticulibacteraceae fam. nov., and Ktedonospora formicarum gen. nov., sp. nov., Ktedonobacter robiniae sp. nov., Dictyobacter formicarum sp. nov. and Dictyobacter arantiisoli sp. nov., belonging to the class Ktedonobacteria.</title>
        <authorList>
            <person name="Yabe S."/>
            <person name="Zheng Y."/>
            <person name="Wang C.M."/>
            <person name="Sakai Y."/>
            <person name="Abe K."/>
            <person name="Yokota A."/>
            <person name="Donadio S."/>
            <person name="Cavaletti L."/>
            <person name="Monciardini P."/>
        </authorList>
    </citation>
    <scope>NUCLEOTIDE SEQUENCE [LARGE SCALE GENOMIC DNA]</scope>
    <source>
        <strain evidence="4 5">SOSP1-30</strain>
    </source>
</reference>
<comment type="caution">
    <text evidence="4">The sequence shown here is derived from an EMBL/GenBank/DDBJ whole genome shotgun (WGS) entry which is preliminary data.</text>
</comment>
<evidence type="ECO:0000256" key="1">
    <source>
        <dbReference type="SAM" id="MobiDB-lite"/>
    </source>
</evidence>
<keyword evidence="5" id="KW-1185">Reference proteome</keyword>
<feature type="domain" description="Acyltransferase 3" evidence="3">
    <location>
        <begin position="15"/>
        <end position="161"/>
    </location>
</feature>
<dbReference type="Pfam" id="PF01757">
    <property type="entry name" value="Acyl_transf_3"/>
    <property type="match status" value="1"/>
</dbReference>
<organism evidence="4 5">
    <name type="scientific">Ktedonobacter robiniae</name>
    <dbReference type="NCBI Taxonomy" id="2778365"/>
    <lineage>
        <taxon>Bacteria</taxon>
        <taxon>Bacillati</taxon>
        <taxon>Chloroflexota</taxon>
        <taxon>Ktedonobacteria</taxon>
        <taxon>Ktedonobacterales</taxon>
        <taxon>Ktedonobacteraceae</taxon>
        <taxon>Ktedonobacter</taxon>
    </lineage>
</organism>
<evidence type="ECO:0000259" key="3">
    <source>
        <dbReference type="Pfam" id="PF01757"/>
    </source>
</evidence>